<dbReference type="Proteomes" id="UP000016424">
    <property type="component" value="Unassembled WGS sequence"/>
</dbReference>
<proteinExistence type="predicted"/>
<comment type="caution">
    <text evidence="1">The sequence shown here is derived from an EMBL/GenBank/DDBJ whole genome shotgun (WGS) entry which is preliminary data.</text>
</comment>
<dbReference type="EMBL" id="BASG01000028">
    <property type="protein sequence ID" value="GAD14390.1"/>
    <property type="molecule type" value="Genomic_DNA"/>
</dbReference>
<organism evidence="1 2">
    <name type="scientific">Geobacillus kaustophilus GBlys</name>
    <dbReference type="NCBI Taxonomy" id="1337888"/>
    <lineage>
        <taxon>Bacteria</taxon>
        <taxon>Bacillati</taxon>
        <taxon>Bacillota</taxon>
        <taxon>Bacilli</taxon>
        <taxon>Bacillales</taxon>
        <taxon>Anoxybacillaceae</taxon>
        <taxon>Geobacillus</taxon>
        <taxon>Geobacillus thermoleovorans group</taxon>
    </lineage>
</organism>
<dbReference type="AlphaFoldDB" id="U2X655"/>
<reference evidence="2" key="1">
    <citation type="journal article" date="2013" name="Genome Announc.">
        <title>Draft Genome Sequence of Geobacillus kaustophilus GBlys, a Lysogenic Strain with Bacteriophage phiOH2.</title>
        <authorList>
            <person name="Doi K."/>
            <person name="Mori K."/>
            <person name="Martono H."/>
            <person name="Nagayoshi Y."/>
            <person name="Fujino Y."/>
            <person name="Tashiro K."/>
            <person name="Kuhara S."/>
            <person name="Ohshima T."/>
        </authorList>
    </citation>
    <scope>NUCLEOTIDE SEQUENCE [LARGE SCALE GENOMIC DNA]</scope>
    <source>
        <strain evidence="2">GBlys</strain>
    </source>
</reference>
<evidence type="ECO:0000313" key="1">
    <source>
        <dbReference type="EMBL" id="GAD14390.1"/>
    </source>
</evidence>
<evidence type="ECO:0000313" key="2">
    <source>
        <dbReference type="Proteomes" id="UP000016424"/>
    </source>
</evidence>
<accession>U2X655</accession>
<sequence>MPPFSFLFLLNFHAFRCIFIVEIAIWSSKRTLSSSPFIF</sequence>
<protein>
    <submittedName>
        <fullName evidence="1">Uncharacterized protein</fullName>
    </submittedName>
</protein>
<name>U2X655_GEOKU</name>
<gene>
    <name evidence="1" type="ORF">GBL_2607</name>
</gene>